<protein>
    <recommendedName>
        <fullName evidence="6">ABC transmembrane type-1 domain-containing protein</fullName>
    </recommendedName>
</protein>
<dbReference type="InterPro" id="IPR039421">
    <property type="entry name" value="Type_1_exporter"/>
</dbReference>
<accession>A0A8S2DIH1</accession>
<dbReference type="PROSITE" id="PS50929">
    <property type="entry name" value="ABC_TM1F"/>
    <property type="match status" value="1"/>
</dbReference>
<organism evidence="7 9">
    <name type="scientific">Didymodactylos carnosus</name>
    <dbReference type="NCBI Taxonomy" id="1234261"/>
    <lineage>
        <taxon>Eukaryota</taxon>
        <taxon>Metazoa</taxon>
        <taxon>Spiralia</taxon>
        <taxon>Gnathifera</taxon>
        <taxon>Rotifera</taxon>
        <taxon>Eurotatoria</taxon>
        <taxon>Bdelloidea</taxon>
        <taxon>Philodinida</taxon>
        <taxon>Philodinidae</taxon>
        <taxon>Didymodactylos</taxon>
    </lineage>
</organism>
<keyword evidence="4 5" id="KW-0472">Membrane</keyword>
<feature type="transmembrane region" description="Helical" evidence="5">
    <location>
        <begin position="46"/>
        <end position="69"/>
    </location>
</feature>
<comment type="subcellular location">
    <subcellularLocation>
        <location evidence="1">Membrane</location>
        <topology evidence="1">Multi-pass membrane protein</topology>
    </subcellularLocation>
</comment>
<dbReference type="InterPro" id="IPR011527">
    <property type="entry name" value="ABC1_TM_dom"/>
</dbReference>
<gene>
    <name evidence="7" type="ORF">OVA965_LOCUS13338</name>
    <name evidence="8" type="ORF">TMI583_LOCUS13341</name>
</gene>
<dbReference type="Pfam" id="PF00664">
    <property type="entry name" value="ABC_membrane"/>
    <property type="match status" value="1"/>
</dbReference>
<evidence type="ECO:0000313" key="7">
    <source>
        <dbReference type="EMBL" id="CAF0976100.1"/>
    </source>
</evidence>
<reference evidence="7" key="1">
    <citation type="submission" date="2021-02" db="EMBL/GenBank/DDBJ databases">
        <authorList>
            <person name="Nowell W R."/>
        </authorList>
    </citation>
    <scope>NUCLEOTIDE SEQUENCE</scope>
</reference>
<comment type="caution">
    <text evidence="7">The sequence shown here is derived from an EMBL/GenBank/DDBJ whole genome shotgun (WGS) entry which is preliminary data.</text>
</comment>
<evidence type="ECO:0000256" key="4">
    <source>
        <dbReference type="ARBA" id="ARBA00023136"/>
    </source>
</evidence>
<evidence type="ECO:0000256" key="1">
    <source>
        <dbReference type="ARBA" id="ARBA00004141"/>
    </source>
</evidence>
<evidence type="ECO:0000313" key="8">
    <source>
        <dbReference type="EMBL" id="CAF3746886.1"/>
    </source>
</evidence>
<keyword evidence="2 5" id="KW-0812">Transmembrane</keyword>
<dbReference type="AlphaFoldDB" id="A0A8S2DIH1"/>
<dbReference type="GO" id="GO:0140359">
    <property type="term" value="F:ABC-type transporter activity"/>
    <property type="evidence" value="ECO:0007669"/>
    <property type="project" value="InterPro"/>
</dbReference>
<feature type="transmembrane region" description="Helical" evidence="5">
    <location>
        <begin position="150"/>
        <end position="172"/>
    </location>
</feature>
<dbReference type="InterPro" id="IPR036640">
    <property type="entry name" value="ABC1_TM_sf"/>
</dbReference>
<evidence type="ECO:0000256" key="5">
    <source>
        <dbReference type="SAM" id="Phobius"/>
    </source>
</evidence>
<evidence type="ECO:0000259" key="6">
    <source>
        <dbReference type="PROSITE" id="PS50929"/>
    </source>
</evidence>
<dbReference type="EMBL" id="CAJNOK010005532">
    <property type="protein sequence ID" value="CAF0976100.1"/>
    <property type="molecule type" value="Genomic_DNA"/>
</dbReference>
<dbReference type="EMBL" id="CAJOBA010005538">
    <property type="protein sequence ID" value="CAF3746886.1"/>
    <property type="molecule type" value="Genomic_DNA"/>
</dbReference>
<evidence type="ECO:0000313" key="9">
    <source>
        <dbReference type="Proteomes" id="UP000677228"/>
    </source>
</evidence>
<dbReference type="PANTHER" id="PTHR43394">
    <property type="entry name" value="ATP-DEPENDENT PERMEASE MDL1, MITOCHONDRIAL"/>
    <property type="match status" value="1"/>
</dbReference>
<dbReference type="Gene3D" id="1.20.1560.10">
    <property type="entry name" value="ABC transporter type 1, transmembrane domain"/>
    <property type="match status" value="1"/>
</dbReference>
<sequence>MSSQKGICGIEALEDDDDTIPSAISSANVSADPYHPIQTVSDNIKYYIAIGLLVIVFYYITYSCFIVIAERQIRGFDRHSQNTDESILRAALDFLSCVFGEYHPRYKLFRNIIYRDIEWFDKKSTGEVYEYLGKHLNNIRDCIGNKIPDFLTASCTALGLIIFTLIVGWKLALLCLSTTPLVIIVMVVTGIVVARYTEKELLMYGNAGHIAYEVLSGIRTQIIWKWRFENWLMKKQMQQ</sequence>
<proteinExistence type="predicted"/>
<dbReference type="Proteomes" id="UP000682733">
    <property type="component" value="Unassembled WGS sequence"/>
</dbReference>
<dbReference type="Proteomes" id="UP000677228">
    <property type="component" value="Unassembled WGS sequence"/>
</dbReference>
<feature type="transmembrane region" description="Helical" evidence="5">
    <location>
        <begin position="178"/>
        <end position="196"/>
    </location>
</feature>
<keyword evidence="3 5" id="KW-1133">Transmembrane helix</keyword>
<name>A0A8S2DIH1_9BILA</name>
<evidence type="ECO:0000256" key="2">
    <source>
        <dbReference type="ARBA" id="ARBA00022692"/>
    </source>
</evidence>
<evidence type="ECO:0000256" key="3">
    <source>
        <dbReference type="ARBA" id="ARBA00022989"/>
    </source>
</evidence>
<feature type="domain" description="ABC transmembrane type-1" evidence="6">
    <location>
        <begin position="105"/>
        <end position="220"/>
    </location>
</feature>
<dbReference type="GO" id="GO:0005524">
    <property type="term" value="F:ATP binding"/>
    <property type="evidence" value="ECO:0007669"/>
    <property type="project" value="InterPro"/>
</dbReference>
<dbReference type="SUPFAM" id="SSF90123">
    <property type="entry name" value="ABC transporter transmembrane region"/>
    <property type="match status" value="1"/>
</dbReference>
<dbReference type="GO" id="GO:0016020">
    <property type="term" value="C:membrane"/>
    <property type="evidence" value="ECO:0007669"/>
    <property type="project" value="UniProtKB-SubCell"/>
</dbReference>